<keyword evidence="6" id="KW-0968">Cytoplasmic vesicle</keyword>
<accession>A0AAD6NXV9</accession>
<comment type="caution">
    <text evidence="10">The sequence shown here is derived from an EMBL/GenBank/DDBJ whole genome shotgun (WGS) entry which is preliminary data.</text>
</comment>
<evidence type="ECO:0000256" key="2">
    <source>
        <dbReference type="ARBA" id="ARBA00004613"/>
    </source>
</evidence>
<feature type="domain" description="Prolamin-like" evidence="9">
    <location>
        <begin position="159"/>
        <end position="223"/>
    </location>
</feature>
<evidence type="ECO:0000256" key="5">
    <source>
        <dbReference type="ARBA" id="ARBA00023279"/>
    </source>
</evidence>
<dbReference type="SUPFAM" id="SSF53756">
    <property type="entry name" value="UDP-Glycosyltransferase/glycogen phosphorylase"/>
    <property type="match status" value="1"/>
</dbReference>
<dbReference type="Proteomes" id="UP001162972">
    <property type="component" value="Chromosome 9"/>
</dbReference>
<keyword evidence="11" id="KW-1185">Reference proteome</keyword>
<evidence type="ECO:0000256" key="7">
    <source>
        <dbReference type="ARBA" id="ARBA00034457"/>
    </source>
</evidence>
<dbReference type="GO" id="GO:0031410">
    <property type="term" value="C:cytoplasmic vesicle"/>
    <property type="evidence" value="ECO:0007669"/>
    <property type="project" value="UniProtKB-SubCell"/>
</dbReference>
<dbReference type="AlphaFoldDB" id="A0AAD6NXV9"/>
<keyword evidence="5" id="KW-0278">Fertilization</keyword>
<comment type="similarity">
    <text evidence="8">Belongs to the plant egg cell-secreted peptide family.</text>
</comment>
<dbReference type="GO" id="GO:0009567">
    <property type="term" value="P:double fertilization forming a zygote and endosperm"/>
    <property type="evidence" value="ECO:0007669"/>
    <property type="project" value="InterPro"/>
</dbReference>
<comment type="function">
    <text evidence="7">Involved in the regulation of gamete interactions during the double fertilization and to prevent multiple-pollen tube attraction; mediates the redistribution of the gamete fusogen HAP2/GCS1 to the cell surface after secretion upon sperm arrival.</text>
</comment>
<evidence type="ECO:0000256" key="4">
    <source>
        <dbReference type="ARBA" id="ARBA00022729"/>
    </source>
</evidence>
<sequence>MSKSNQVVISPSSRSLLTTHHKAKLHLPIYPVGPAIPCFELKDSYGVTTGSGSINYFQWLDSQAPGSVLYVSLGSFFSISSKQMDEIASGLRNSGVGYLWVSRGEALRLKENCGEKGIVVPWSARTAPRPRLRPGTGHDPLASASNLTARLKLDDESSDCWGSLIQLQACTGEIILFFLNGETRLGQGCCQALHTIGEHCWPNMIGTLGFTTEEGQILEGYCDRAADSKDPSVTNVVPKQPLLP</sequence>
<dbReference type="EMBL" id="JAPFFJ010000015">
    <property type="protein sequence ID" value="KAJ6409362.1"/>
    <property type="molecule type" value="Genomic_DNA"/>
</dbReference>
<proteinExistence type="inferred from homology"/>
<evidence type="ECO:0000256" key="3">
    <source>
        <dbReference type="ARBA" id="ARBA00022525"/>
    </source>
</evidence>
<keyword evidence="4" id="KW-0732">Signal</keyword>
<evidence type="ECO:0000256" key="6">
    <source>
        <dbReference type="ARBA" id="ARBA00023329"/>
    </source>
</evidence>
<dbReference type="Gene3D" id="3.40.50.2000">
    <property type="entry name" value="Glycogen Phosphorylase B"/>
    <property type="match status" value="2"/>
</dbReference>
<evidence type="ECO:0000313" key="10">
    <source>
        <dbReference type="EMBL" id="KAJ6409362.1"/>
    </source>
</evidence>
<evidence type="ECO:0000256" key="8">
    <source>
        <dbReference type="ARBA" id="ARBA00034484"/>
    </source>
</evidence>
<dbReference type="InterPro" id="IPR008502">
    <property type="entry name" value="Prolamin-like"/>
</dbReference>
<dbReference type="PANTHER" id="PTHR35293">
    <property type="entry name" value="EGG CELL-SECRETED PROTEIN 1.5"/>
    <property type="match status" value="1"/>
</dbReference>
<dbReference type="GO" id="GO:0005576">
    <property type="term" value="C:extracellular region"/>
    <property type="evidence" value="ECO:0007669"/>
    <property type="project" value="UniProtKB-SubCell"/>
</dbReference>
<dbReference type="Pfam" id="PF05617">
    <property type="entry name" value="Prolamin_like"/>
    <property type="match status" value="1"/>
</dbReference>
<keyword evidence="3" id="KW-0964">Secreted</keyword>
<evidence type="ECO:0000313" key="11">
    <source>
        <dbReference type="Proteomes" id="UP001162972"/>
    </source>
</evidence>
<reference evidence="10 11" key="1">
    <citation type="journal article" date="2023" name="Int. J. Mol. Sci.">
        <title>De Novo Assembly and Annotation of 11 Diverse Shrub Willow (Salix) Genomes Reveals Novel Gene Organization in Sex-Linked Regions.</title>
        <authorList>
            <person name="Hyden B."/>
            <person name="Feng K."/>
            <person name="Yates T.B."/>
            <person name="Jawdy S."/>
            <person name="Cereghino C."/>
            <person name="Smart L.B."/>
            <person name="Muchero W."/>
        </authorList>
    </citation>
    <scope>NUCLEOTIDE SEQUENCE [LARGE SCALE GENOMIC DNA]</scope>
    <source>
        <tissue evidence="10">Shoot tip</tissue>
    </source>
</reference>
<protein>
    <recommendedName>
        <fullName evidence="9">Prolamin-like domain-containing protein</fullName>
    </recommendedName>
</protein>
<dbReference type="PANTHER" id="PTHR35293:SF1">
    <property type="entry name" value="EGG CELL-SECRETED PROTEIN 1.5"/>
    <property type="match status" value="1"/>
</dbReference>
<evidence type="ECO:0000259" key="9">
    <source>
        <dbReference type="Pfam" id="PF05617"/>
    </source>
</evidence>
<dbReference type="InterPro" id="IPR044711">
    <property type="entry name" value="EC11-15"/>
</dbReference>
<name>A0AAD6NXV9_9ROSI</name>
<gene>
    <name evidence="10" type="ORF">OIU84_008955</name>
</gene>
<evidence type="ECO:0000256" key="1">
    <source>
        <dbReference type="ARBA" id="ARBA00004541"/>
    </source>
</evidence>
<dbReference type="GO" id="GO:0080155">
    <property type="term" value="P:regulation of double fertilization forming a zygote and endosperm"/>
    <property type="evidence" value="ECO:0007669"/>
    <property type="project" value="UniProtKB-ARBA"/>
</dbReference>
<organism evidence="10 11">
    <name type="scientific">Salix udensis</name>
    <dbReference type="NCBI Taxonomy" id="889485"/>
    <lineage>
        <taxon>Eukaryota</taxon>
        <taxon>Viridiplantae</taxon>
        <taxon>Streptophyta</taxon>
        <taxon>Embryophyta</taxon>
        <taxon>Tracheophyta</taxon>
        <taxon>Spermatophyta</taxon>
        <taxon>Magnoliopsida</taxon>
        <taxon>eudicotyledons</taxon>
        <taxon>Gunneridae</taxon>
        <taxon>Pentapetalae</taxon>
        <taxon>rosids</taxon>
        <taxon>fabids</taxon>
        <taxon>Malpighiales</taxon>
        <taxon>Salicaceae</taxon>
        <taxon>Saliceae</taxon>
        <taxon>Salix</taxon>
    </lineage>
</organism>
<comment type="subcellular location">
    <subcellularLocation>
        <location evidence="1">Cytoplasmic vesicle</location>
    </subcellularLocation>
    <subcellularLocation>
        <location evidence="2">Secreted</location>
    </subcellularLocation>
</comment>
<dbReference type="GO" id="GO:2000008">
    <property type="term" value="P:regulation of protein localization to cell surface"/>
    <property type="evidence" value="ECO:0007669"/>
    <property type="project" value="UniProtKB-ARBA"/>
</dbReference>